<feature type="transmembrane region" description="Helical" evidence="2">
    <location>
        <begin position="29"/>
        <end position="49"/>
    </location>
</feature>
<gene>
    <name evidence="3" type="ORF">DACRYDRAFT_19599</name>
</gene>
<keyword evidence="4" id="KW-1185">Reference proteome</keyword>
<evidence type="ECO:0000256" key="2">
    <source>
        <dbReference type="SAM" id="Phobius"/>
    </source>
</evidence>
<protein>
    <submittedName>
        <fullName evidence="3">Uncharacterized protein</fullName>
    </submittedName>
</protein>
<dbReference type="EMBL" id="JH795855">
    <property type="protein sequence ID" value="EJU06444.1"/>
    <property type="molecule type" value="Genomic_DNA"/>
</dbReference>
<name>M5GBS7_DACPD</name>
<sequence>MGYCVGCGRGACRMMGQQFTLKSCGYTTGGWICLILVFATVVIGLIYYARSGGVGKWAHEAMDAAFPTGTGAAGAGSAVSSSTSSNRTTHN</sequence>
<dbReference type="Proteomes" id="UP000030653">
    <property type="component" value="Unassembled WGS sequence"/>
</dbReference>
<feature type="region of interest" description="Disordered" evidence="1">
    <location>
        <begin position="70"/>
        <end position="91"/>
    </location>
</feature>
<evidence type="ECO:0000313" key="3">
    <source>
        <dbReference type="EMBL" id="EJU06444.1"/>
    </source>
</evidence>
<evidence type="ECO:0000256" key="1">
    <source>
        <dbReference type="SAM" id="MobiDB-lite"/>
    </source>
</evidence>
<feature type="compositionally biased region" description="Low complexity" evidence="1">
    <location>
        <begin position="75"/>
        <end position="85"/>
    </location>
</feature>
<evidence type="ECO:0000313" key="4">
    <source>
        <dbReference type="Proteomes" id="UP000030653"/>
    </source>
</evidence>
<dbReference type="HOGENOM" id="CLU_2426976_0_0_1"/>
<dbReference type="GeneID" id="63686643"/>
<keyword evidence="2" id="KW-0472">Membrane</keyword>
<accession>M5GBS7</accession>
<dbReference type="AlphaFoldDB" id="M5GBS7"/>
<reference evidence="3 4" key="1">
    <citation type="journal article" date="2012" name="Science">
        <title>The Paleozoic origin of enzymatic lignin decomposition reconstructed from 31 fungal genomes.</title>
        <authorList>
            <person name="Floudas D."/>
            <person name="Binder M."/>
            <person name="Riley R."/>
            <person name="Barry K."/>
            <person name="Blanchette R.A."/>
            <person name="Henrissat B."/>
            <person name="Martinez A.T."/>
            <person name="Otillar R."/>
            <person name="Spatafora J.W."/>
            <person name="Yadav J.S."/>
            <person name="Aerts A."/>
            <person name="Benoit I."/>
            <person name="Boyd A."/>
            <person name="Carlson A."/>
            <person name="Copeland A."/>
            <person name="Coutinho P.M."/>
            <person name="de Vries R.P."/>
            <person name="Ferreira P."/>
            <person name="Findley K."/>
            <person name="Foster B."/>
            <person name="Gaskell J."/>
            <person name="Glotzer D."/>
            <person name="Gorecki P."/>
            <person name="Heitman J."/>
            <person name="Hesse C."/>
            <person name="Hori C."/>
            <person name="Igarashi K."/>
            <person name="Jurgens J.A."/>
            <person name="Kallen N."/>
            <person name="Kersten P."/>
            <person name="Kohler A."/>
            <person name="Kuees U."/>
            <person name="Kumar T.K.A."/>
            <person name="Kuo A."/>
            <person name="LaButti K."/>
            <person name="Larrondo L.F."/>
            <person name="Lindquist E."/>
            <person name="Ling A."/>
            <person name="Lombard V."/>
            <person name="Lucas S."/>
            <person name="Lundell T."/>
            <person name="Martin R."/>
            <person name="McLaughlin D.J."/>
            <person name="Morgenstern I."/>
            <person name="Morin E."/>
            <person name="Murat C."/>
            <person name="Nagy L.G."/>
            <person name="Nolan M."/>
            <person name="Ohm R.A."/>
            <person name="Patyshakuliyeva A."/>
            <person name="Rokas A."/>
            <person name="Ruiz-Duenas F.J."/>
            <person name="Sabat G."/>
            <person name="Salamov A."/>
            <person name="Samejima M."/>
            <person name="Schmutz J."/>
            <person name="Slot J.C."/>
            <person name="St John F."/>
            <person name="Stenlid J."/>
            <person name="Sun H."/>
            <person name="Sun S."/>
            <person name="Syed K."/>
            <person name="Tsang A."/>
            <person name="Wiebenga A."/>
            <person name="Young D."/>
            <person name="Pisabarro A."/>
            <person name="Eastwood D.C."/>
            <person name="Martin F."/>
            <person name="Cullen D."/>
            <person name="Grigoriev I.V."/>
            <person name="Hibbett D.S."/>
        </authorList>
    </citation>
    <scope>NUCLEOTIDE SEQUENCE [LARGE SCALE GENOMIC DNA]</scope>
    <source>
        <strain evidence="3 4">DJM-731 SS1</strain>
    </source>
</reference>
<keyword evidence="2" id="KW-1133">Transmembrane helix</keyword>
<organism evidence="3 4">
    <name type="scientific">Dacryopinax primogenitus (strain DJM 731)</name>
    <name type="common">Brown rot fungus</name>
    <dbReference type="NCBI Taxonomy" id="1858805"/>
    <lineage>
        <taxon>Eukaryota</taxon>
        <taxon>Fungi</taxon>
        <taxon>Dikarya</taxon>
        <taxon>Basidiomycota</taxon>
        <taxon>Agaricomycotina</taxon>
        <taxon>Dacrymycetes</taxon>
        <taxon>Dacrymycetales</taxon>
        <taxon>Dacrymycetaceae</taxon>
        <taxon>Dacryopinax</taxon>
    </lineage>
</organism>
<proteinExistence type="predicted"/>
<keyword evidence="2" id="KW-0812">Transmembrane</keyword>
<dbReference type="RefSeq" id="XP_040633338.1">
    <property type="nucleotide sequence ID" value="XM_040771581.1"/>
</dbReference>